<organism evidence="2 3">
    <name type="scientific">Amycolatopsis nalaikhensis</name>
    <dbReference type="NCBI Taxonomy" id="715472"/>
    <lineage>
        <taxon>Bacteria</taxon>
        <taxon>Bacillati</taxon>
        <taxon>Actinomycetota</taxon>
        <taxon>Actinomycetes</taxon>
        <taxon>Pseudonocardiales</taxon>
        <taxon>Pseudonocardiaceae</taxon>
        <taxon>Amycolatopsis</taxon>
    </lineage>
</organism>
<protein>
    <submittedName>
        <fullName evidence="2">Uncharacterized protein</fullName>
    </submittedName>
</protein>
<evidence type="ECO:0000313" key="3">
    <source>
        <dbReference type="Proteomes" id="UP001227101"/>
    </source>
</evidence>
<evidence type="ECO:0000313" key="2">
    <source>
        <dbReference type="EMBL" id="WIV58111.1"/>
    </source>
</evidence>
<dbReference type="EMBL" id="CP127173">
    <property type="protein sequence ID" value="WIV58111.1"/>
    <property type="molecule type" value="Genomic_DNA"/>
</dbReference>
<gene>
    <name evidence="2" type="ORF">QP939_05445</name>
</gene>
<feature type="signal peptide" evidence="1">
    <location>
        <begin position="1"/>
        <end position="26"/>
    </location>
</feature>
<feature type="chain" id="PRO_5047510054" evidence="1">
    <location>
        <begin position="27"/>
        <end position="63"/>
    </location>
</feature>
<dbReference type="Proteomes" id="UP001227101">
    <property type="component" value="Chromosome"/>
</dbReference>
<accession>A0ABY8XR87</accession>
<keyword evidence="1" id="KW-0732">Signal</keyword>
<dbReference type="RefSeq" id="WP_285455442.1">
    <property type="nucleotide sequence ID" value="NZ_CP127173.1"/>
</dbReference>
<proteinExistence type="predicted"/>
<sequence length="63" mass="6048">MRAGAIKAVIGTAFLGVVVLAPAAQAADLEYHPSVVTIGGGPYIGDSATSAPAAGAPASAEIR</sequence>
<reference evidence="2 3" key="1">
    <citation type="submission" date="2023-06" db="EMBL/GenBank/DDBJ databases">
        <authorList>
            <person name="Oyuntsetseg B."/>
            <person name="Kim S.B."/>
        </authorList>
    </citation>
    <scope>NUCLEOTIDE SEQUENCE [LARGE SCALE GENOMIC DNA]</scope>
    <source>
        <strain evidence="2 3">2-2</strain>
    </source>
</reference>
<name>A0ABY8XR87_9PSEU</name>
<evidence type="ECO:0000256" key="1">
    <source>
        <dbReference type="SAM" id="SignalP"/>
    </source>
</evidence>
<keyword evidence="3" id="KW-1185">Reference proteome</keyword>